<feature type="region of interest" description="Disordered" evidence="1">
    <location>
        <begin position="230"/>
        <end position="254"/>
    </location>
</feature>
<dbReference type="Proteomes" id="UP000815325">
    <property type="component" value="Unassembled WGS sequence"/>
</dbReference>
<evidence type="ECO:0000259" key="2">
    <source>
        <dbReference type="Pfam" id="PF13086"/>
    </source>
</evidence>
<dbReference type="SUPFAM" id="SSF52540">
    <property type="entry name" value="P-loop containing nucleoside triphosphate hydrolases"/>
    <property type="match status" value="1"/>
</dbReference>
<proteinExistence type="predicted"/>
<reference evidence="3" key="1">
    <citation type="submission" date="2017-08" db="EMBL/GenBank/DDBJ databases">
        <authorList>
            <person name="Polle J.E."/>
            <person name="Barry K."/>
            <person name="Cushman J."/>
            <person name="Schmutz J."/>
            <person name="Tran D."/>
            <person name="Hathwaick L.T."/>
            <person name="Yim W.C."/>
            <person name="Jenkins J."/>
            <person name="Mckie-Krisberg Z.M."/>
            <person name="Prochnik S."/>
            <person name="Lindquist E."/>
            <person name="Dockter R.B."/>
            <person name="Adam C."/>
            <person name="Molina H."/>
            <person name="Bunkerborg J."/>
            <person name="Jin E."/>
            <person name="Buchheim M."/>
            <person name="Magnuson J."/>
        </authorList>
    </citation>
    <scope>NUCLEOTIDE SEQUENCE</scope>
    <source>
        <strain evidence="3">CCAP 19/18</strain>
    </source>
</reference>
<keyword evidence="4" id="KW-1185">Reference proteome</keyword>
<dbReference type="Gene3D" id="3.40.50.300">
    <property type="entry name" value="P-loop containing nucleotide triphosphate hydrolases"/>
    <property type="match status" value="1"/>
</dbReference>
<dbReference type="EMBL" id="MU069501">
    <property type="protein sequence ID" value="KAF5840887.1"/>
    <property type="molecule type" value="Genomic_DNA"/>
</dbReference>
<evidence type="ECO:0000313" key="4">
    <source>
        <dbReference type="Proteomes" id="UP000815325"/>
    </source>
</evidence>
<protein>
    <recommendedName>
        <fullName evidence="2">DNA2/NAM7 helicase helicase domain-containing protein</fullName>
    </recommendedName>
</protein>
<dbReference type="PANTHER" id="PTHR10887">
    <property type="entry name" value="DNA2/NAM7 HELICASE FAMILY"/>
    <property type="match status" value="1"/>
</dbReference>
<dbReference type="InterPro" id="IPR045055">
    <property type="entry name" value="DNA2/NAM7-like"/>
</dbReference>
<evidence type="ECO:0000256" key="1">
    <source>
        <dbReference type="SAM" id="MobiDB-lite"/>
    </source>
</evidence>
<feature type="domain" description="DNA2/NAM7 helicase helicase" evidence="2">
    <location>
        <begin position="392"/>
        <end position="518"/>
    </location>
</feature>
<feature type="compositionally biased region" description="Low complexity" evidence="1">
    <location>
        <begin position="230"/>
        <end position="244"/>
    </location>
</feature>
<organism evidence="3 4">
    <name type="scientific">Dunaliella salina</name>
    <name type="common">Green alga</name>
    <name type="synonym">Protococcus salinus</name>
    <dbReference type="NCBI Taxonomy" id="3046"/>
    <lineage>
        <taxon>Eukaryota</taxon>
        <taxon>Viridiplantae</taxon>
        <taxon>Chlorophyta</taxon>
        <taxon>core chlorophytes</taxon>
        <taxon>Chlorophyceae</taxon>
        <taxon>CS clade</taxon>
        <taxon>Chlamydomonadales</taxon>
        <taxon>Dunaliellaceae</taxon>
        <taxon>Dunaliella</taxon>
    </lineage>
</organism>
<sequence>MMEFRDDPVDLLFRLTGRQEDGERQLRTALSLVSEDPHWVSRHFLPFLSLLGVDALGRGAARPPLLRLLCNLFNFPGMLEALSAALQGAPTLEAAPEAPAQWSPVGWFLLTVATESTPARAELSSSQQELGIIIDKMQQLGGPCAKAAEHLQVVLGAGGRHSNDSPDFRAIKILPTPDEALSSAPPHIPSPHPAPSMPAEAALLDRQFRLMREDFVGPVRAALAPLQQSSQTSMLQQQQQQQLQHQRRPQASSSFTSYRLISVKGSRLEPRPCVLVQVQLPPNHPIHSIRVNGNPANAAREAKDARTRFWSNRGKGTLPADALVCIVRAGKLLGFAMVAWRTVEDLAAEQQPVVGLMAPDTDQLSHMLQHIGANDDTQIVQELNSIQSTVTLDPSQARVLEMALTQRVALIQGPPGTGKTFTGVLLVESLLRCSTQTILVVCYTNHALDQFLEALLNKGIEQIVRVGGRSRSRKLEPKNLRELARNTQAASQAERRQEWRLRQEFEELKAQAQHLNSQQARMLSTSGMALGGQSELRDAMAGTQTQF</sequence>
<dbReference type="PANTHER" id="PTHR10887:SF341">
    <property type="entry name" value="NFX1-TYPE ZINC FINGER-CONTAINING PROTEIN 1"/>
    <property type="match status" value="1"/>
</dbReference>
<evidence type="ECO:0000313" key="3">
    <source>
        <dbReference type="EMBL" id="KAF5840887.1"/>
    </source>
</evidence>
<dbReference type="Pfam" id="PF13086">
    <property type="entry name" value="AAA_11"/>
    <property type="match status" value="1"/>
</dbReference>
<dbReference type="InterPro" id="IPR027417">
    <property type="entry name" value="P-loop_NTPase"/>
</dbReference>
<dbReference type="InterPro" id="IPR041677">
    <property type="entry name" value="DNA2/NAM7_AAA_11"/>
</dbReference>
<name>A0ABQ7H1Z9_DUNSA</name>
<accession>A0ABQ7H1Z9</accession>
<gene>
    <name evidence="3" type="ORF">DUNSADRAFT_15255</name>
</gene>
<comment type="caution">
    <text evidence="3">The sequence shown here is derived from an EMBL/GenBank/DDBJ whole genome shotgun (WGS) entry which is preliminary data.</text>
</comment>